<evidence type="ECO:0000256" key="3">
    <source>
        <dbReference type="ARBA" id="ARBA00009561"/>
    </source>
</evidence>
<proteinExistence type="inferred from homology"/>
<comment type="similarity">
    <text evidence="3">Belongs to the OST3/OST6 family.</text>
</comment>
<evidence type="ECO:0000256" key="8">
    <source>
        <dbReference type="ARBA" id="ARBA00023136"/>
    </source>
</evidence>
<evidence type="ECO:0000313" key="11">
    <source>
        <dbReference type="EMBL" id="CAD8790937.1"/>
    </source>
</evidence>
<evidence type="ECO:0000256" key="10">
    <source>
        <dbReference type="SAM" id="SignalP"/>
    </source>
</evidence>
<dbReference type="EMBL" id="HBFM01032038">
    <property type="protein sequence ID" value="CAD8790937.1"/>
    <property type="molecule type" value="Transcribed_RNA"/>
</dbReference>
<keyword evidence="4 9" id="KW-0812">Transmembrane</keyword>
<name>A0A7S0YS80_9CHLO</name>
<evidence type="ECO:0000256" key="6">
    <source>
        <dbReference type="ARBA" id="ARBA00022824"/>
    </source>
</evidence>
<keyword evidence="6" id="KW-0256">Endoplasmic reticulum</keyword>
<feature type="transmembrane region" description="Helical" evidence="9">
    <location>
        <begin position="295"/>
        <end position="316"/>
    </location>
</feature>
<comment type="function">
    <text evidence="1">Subunit of the oligosaccharyl transferase (OST) complex that catalyzes the initial transfer of a defined glycan (Glc(3)Man(9)GlcNAc(2) in eukaryotes) from the lipid carrier dolichol-pyrophosphate to an asparagine residue within an Asn-X-Ser/Thr consensus motif in nascent polypeptide chains, the first step in protein N-glycosylation. N-glycosylation occurs cotranslationally and the complex associates with the Sec61 complex at the channel-forming translocon complex that mediates protein translocation across the endoplasmic reticulum (ER). All subunits are required for a maximal enzyme activity.</text>
</comment>
<feature type="chain" id="PRO_5031486776" evidence="10">
    <location>
        <begin position="22"/>
        <end position="331"/>
    </location>
</feature>
<dbReference type="InterPro" id="IPR021149">
    <property type="entry name" value="OligosaccharylTrfase_OST3/OST6"/>
</dbReference>
<feature type="transmembrane region" description="Helical" evidence="9">
    <location>
        <begin position="215"/>
        <end position="237"/>
    </location>
</feature>
<keyword evidence="7 9" id="KW-1133">Transmembrane helix</keyword>
<sequence>MFASKVLNLLIAVLLLVSANANEDAKVADLLAMQSKSKNGIINLDRRTFNSFVTKKLRTYTSVILFTSNRVAASRPQLLLDKAIDELSLAAQAYYKSSEGRGKVFFFVCSVEDNEEAFRKFNIQSVPVLLQIPPSEKALSMPVADRTPYEAKIRYPWTAEQLVNWLSELGLPIATVKRPSIFSDPKLVSFLAAVLVVYSYILYKLFQSGFIFKPIAWSLISLLIFWFSVSGGMYNIIRGVPLFEINEHGLPRFFPKEMGKSYSGMEGYIVGATYLLFSGSLSILLYGIPTLKSKVLRTAGSVFFIVLSLYAVFNIFDYWRNKTGYRLVSYL</sequence>
<comment type="subcellular location">
    <subcellularLocation>
        <location evidence="2">Endoplasmic reticulum membrane</location>
        <topology evidence="2">Multi-pass membrane protein</topology>
    </subcellularLocation>
</comment>
<dbReference type="GO" id="GO:0008250">
    <property type="term" value="C:oligosaccharyltransferase complex"/>
    <property type="evidence" value="ECO:0007669"/>
    <property type="project" value="TreeGrafter"/>
</dbReference>
<dbReference type="Gene3D" id="3.40.30.10">
    <property type="entry name" value="Glutaredoxin"/>
    <property type="match status" value="1"/>
</dbReference>
<dbReference type="AlphaFoldDB" id="A0A7S0YS80"/>
<organism evidence="11">
    <name type="scientific">Polytomella parva</name>
    <dbReference type="NCBI Taxonomy" id="51329"/>
    <lineage>
        <taxon>Eukaryota</taxon>
        <taxon>Viridiplantae</taxon>
        <taxon>Chlorophyta</taxon>
        <taxon>core chlorophytes</taxon>
        <taxon>Chlorophyceae</taxon>
        <taxon>CS clade</taxon>
        <taxon>Chlamydomonadales</taxon>
        <taxon>Chlamydomonadaceae</taxon>
        <taxon>Polytomella</taxon>
    </lineage>
</organism>
<dbReference type="PANTHER" id="PTHR12692:SF0">
    <property type="entry name" value="GH11935P"/>
    <property type="match status" value="1"/>
</dbReference>
<gene>
    <name evidence="11" type="ORF">PPAR00522_LOCUS20967</name>
</gene>
<evidence type="ECO:0000256" key="7">
    <source>
        <dbReference type="ARBA" id="ARBA00022989"/>
    </source>
</evidence>
<keyword evidence="5 10" id="KW-0732">Signal</keyword>
<evidence type="ECO:0000256" key="1">
    <source>
        <dbReference type="ARBA" id="ARBA00002791"/>
    </source>
</evidence>
<evidence type="ECO:0000256" key="4">
    <source>
        <dbReference type="ARBA" id="ARBA00022692"/>
    </source>
</evidence>
<protein>
    <submittedName>
        <fullName evidence="11">Uncharacterized protein</fullName>
    </submittedName>
</protein>
<evidence type="ECO:0000256" key="2">
    <source>
        <dbReference type="ARBA" id="ARBA00004477"/>
    </source>
</evidence>
<dbReference type="SUPFAM" id="SSF52833">
    <property type="entry name" value="Thioredoxin-like"/>
    <property type="match status" value="1"/>
</dbReference>
<dbReference type="InterPro" id="IPR036249">
    <property type="entry name" value="Thioredoxin-like_sf"/>
</dbReference>
<evidence type="ECO:0000256" key="9">
    <source>
        <dbReference type="SAM" id="Phobius"/>
    </source>
</evidence>
<dbReference type="GO" id="GO:0018279">
    <property type="term" value="P:protein N-linked glycosylation via asparagine"/>
    <property type="evidence" value="ECO:0007669"/>
    <property type="project" value="TreeGrafter"/>
</dbReference>
<feature type="transmembrane region" description="Helical" evidence="9">
    <location>
        <begin position="187"/>
        <end position="203"/>
    </location>
</feature>
<reference evidence="11" key="1">
    <citation type="submission" date="2021-01" db="EMBL/GenBank/DDBJ databases">
        <authorList>
            <person name="Corre E."/>
            <person name="Pelletier E."/>
            <person name="Niang G."/>
            <person name="Scheremetjew M."/>
            <person name="Finn R."/>
            <person name="Kale V."/>
            <person name="Holt S."/>
            <person name="Cochrane G."/>
            <person name="Meng A."/>
            <person name="Brown T."/>
            <person name="Cohen L."/>
        </authorList>
    </citation>
    <scope>NUCLEOTIDE SEQUENCE</scope>
    <source>
        <strain evidence="11">SAG 63-3</strain>
    </source>
</reference>
<feature type="signal peptide" evidence="10">
    <location>
        <begin position="1"/>
        <end position="21"/>
    </location>
</feature>
<dbReference type="Pfam" id="PF04756">
    <property type="entry name" value="OST3_OST6"/>
    <property type="match status" value="1"/>
</dbReference>
<accession>A0A7S0YS80</accession>
<dbReference type="PANTHER" id="PTHR12692">
    <property type="entry name" value="DOLICHYL-DIPHOSPHOOLIGOSACCHARIDE--PROTEIN GLYCOSYLTRANSFERASE-RELATED"/>
    <property type="match status" value="1"/>
</dbReference>
<feature type="transmembrane region" description="Helical" evidence="9">
    <location>
        <begin position="268"/>
        <end position="288"/>
    </location>
</feature>
<keyword evidence="8 9" id="KW-0472">Membrane</keyword>
<evidence type="ECO:0000256" key="5">
    <source>
        <dbReference type="ARBA" id="ARBA00022729"/>
    </source>
</evidence>